<proteinExistence type="predicted"/>
<name>A0A0D3KS40_EMIH1</name>
<dbReference type="KEGG" id="ehx:EMIHUDRAFT_224338"/>
<dbReference type="PaxDb" id="2903-EOD38575"/>
<feature type="region of interest" description="Disordered" evidence="1">
    <location>
        <begin position="114"/>
        <end position="136"/>
    </location>
</feature>
<dbReference type="GeneID" id="17283845"/>
<organism evidence="2 3">
    <name type="scientific">Emiliania huxleyi (strain CCMP1516)</name>
    <dbReference type="NCBI Taxonomy" id="280463"/>
    <lineage>
        <taxon>Eukaryota</taxon>
        <taxon>Haptista</taxon>
        <taxon>Haptophyta</taxon>
        <taxon>Prymnesiophyceae</taxon>
        <taxon>Isochrysidales</taxon>
        <taxon>Noelaerhabdaceae</taxon>
        <taxon>Emiliania</taxon>
    </lineage>
</organism>
<dbReference type="EnsemblProtists" id="EOD38575">
    <property type="protein sequence ID" value="EOD38575"/>
    <property type="gene ID" value="EMIHUDRAFT_224338"/>
</dbReference>
<evidence type="ECO:0000256" key="1">
    <source>
        <dbReference type="SAM" id="MobiDB-lite"/>
    </source>
</evidence>
<dbReference type="Proteomes" id="UP000013827">
    <property type="component" value="Unassembled WGS sequence"/>
</dbReference>
<sequence>MLMHPSRAARRNHSWVEVTRVAADCLGLRYPDGTPFAEGASRGFPDDTGEGVHRGDYGLGLGTGEATNSSADLFPYALGIPCSRSNFGCYHPGDKLYCTRAMARGYDSIQIMRGRGGLRRNTPKREKPHPRLAQEAARHADELLAEVEAEKRAKGKKGKKKKKGGGAGAAGPSQEAEEGAEAPSEAAEAAKKAEEERMMRLLEKCHEERMRFGITAASQAAASAEADSALEGRETELQAAIGAAEATGIAAGAARARADAAREAADAAQSDAVA</sequence>
<dbReference type="RefSeq" id="XP_005791004.1">
    <property type="nucleotide sequence ID" value="XM_005790947.1"/>
</dbReference>
<reference evidence="2" key="2">
    <citation type="submission" date="2024-10" db="UniProtKB">
        <authorList>
            <consortium name="EnsemblProtists"/>
        </authorList>
    </citation>
    <scope>IDENTIFICATION</scope>
</reference>
<evidence type="ECO:0000313" key="2">
    <source>
        <dbReference type="EnsemblProtists" id="EOD38575"/>
    </source>
</evidence>
<keyword evidence="3" id="KW-1185">Reference proteome</keyword>
<feature type="compositionally biased region" description="Basic residues" evidence="1">
    <location>
        <begin position="153"/>
        <end position="164"/>
    </location>
</feature>
<protein>
    <submittedName>
        <fullName evidence="2">Uncharacterized protein</fullName>
    </submittedName>
</protein>
<accession>A0A0D3KS40</accession>
<feature type="compositionally biased region" description="Basic residues" evidence="1">
    <location>
        <begin position="116"/>
        <end position="130"/>
    </location>
</feature>
<feature type="compositionally biased region" description="Basic and acidic residues" evidence="1">
    <location>
        <begin position="188"/>
        <end position="204"/>
    </location>
</feature>
<feature type="region of interest" description="Disordered" evidence="1">
    <location>
        <begin position="149"/>
        <end position="204"/>
    </location>
</feature>
<dbReference type="AlphaFoldDB" id="A0A0D3KS40"/>
<evidence type="ECO:0000313" key="3">
    <source>
        <dbReference type="Proteomes" id="UP000013827"/>
    </source>
</evidence>
<dbReference type="HOGENOM" id="CLU_1017196_0_0_1"/>
<reference evidence="3" key="1">
    <citation type="journal article" date="2013" name="Nature">
        <title>Pan genome of the phytoplankton Emiliania underpins its global distribution.</title>
        <authorList>
            <person name="Read B.A."/>
            <person name="Kegel J."/>
            <person name="Klute M.J."/>
            <person name="Kuo A."/>
            <person name="Lefebvre S.C."/>
            <person name="Maumus F."/>
            <person name="Mayer C."/>
            <person name="Miller J."/>
            <person name="Monier A."/>
            <person name="Salamov A."/>
            <person name="Young J."/>
            <person name="Aguilar M."/>
            <person name="Claverie J.M."/>
            <person name="Frickenhaus S."/>
            <person name="Gonzalez K."/>
            <person name="Herman E.K."/>
            <person name="Lin Y.C."/>
            <person name="Napier J."/>
            <person name="Ogata H."/>
            <person name="Sarno A.F."/>
            <person name="Shmutz J."/>
            <person name="Schroeder D."/>
            <person name="de Vargas C."/>
            <person name="Verret F."/>
            <person name="von Dassow P."/>
            <person name="Valentin K."/>
            <person name="Van de Peer Y."/>
            <person name="Wheeler G."/>
            <person name="Dacks J.B."/>
            <person name="Delwiche C.F."/>
            <person name="Dyhrman S.T."/>
            <person name="Glockner G."/>
            <person name="John U."/>
            <person name="Richards T."/>
            <person name="Worden A.Z."/>
            <person name="Zhang X."/>
            <person name="Grigoriev I.V."/>
            <person name="Allen A.E."/>
            <person name="Bidle K."/>
            <person name="Borodovsky M."/>
            <person name="Bowler C."/>
            <person name="Brownlee C."/>
            <person name="Cock J.M."/>
            <person name="Elias M."/>
            <person name="Gladyshev V.N."/>
            <person name="Groth M."/>
            <person name="Guda C."/>
            <person name="Hadaegh A."/>
            <person name="Iglesias-Rodriguez M.D."/>
            <person name="Jenkins J."/>
            <person name="Jones B.M."/>
            <person name="Lawson T."/>
            <person name="Leese F."/>
            <person name="Lindquist E."/>
            <person name="Lobanov A."/>
            <person name="Lomsadze A."/>
            <person name="Malik S.B."/>
            <person name="Marsh M.E."/>
            <person name="Mackinder L."/>
            <person name="Mock T."/>
            <person name="Mueller-Roeber B."/>
            <person name="Pagarete A."/>
            <person name="Parker M."/>
            <person name="Probert I."/>
            <person name="Quesneville H."/>
            <person name="Raines C."/>
            <person name="Rensing S.A."/>
            <person name="Riano-Pachon D.M."/>
            <person name="Richier S."/>
            <person name="Rokitta S."/>
            <person name="Shiraiwa Y."/>
            <person name="Soanes D.M."/>
            <person name="van der Giezen M."/>
            <person name="Wahlund T.M."/>
            <person name="Williams B."/>
            <person name="Wilson W."/>
            <person name="Wolfe G."/>
            <person name="Wurch L.L."/>
        </authorList>
    </citation>
    <scope>NUCLEOTIDE SEQUENCE</scope>
</reference>